<dbReference type="OrthoDB" id="9767239at2"/>
<dbReference type="eggNOG" id="COG3509">
    <property type="taxonomic scope" value="Bacteria"/>
</dbReference>
<keyword evidence="2 6" id="KW-0378">Hydrolase</keyword>
<evidence type="ECO:0000256" key="4">
    <source>
        <dbReference type="SAM" id="SignalP"/>
    </source>
</evidence>
<dbReference type="PANTHER" id="PTHR43037:SF5">
    <property type="entry name" value="FERULOYL ESTERASE"/>
    <property type="match status" value="1"/>
</dbReference>
<dbReference type="GO" id="GO:0030600">
    <property type="term" value="F:feruloyl esterase activity"/>
    <property type="evidence" value="ECO:0007669"/>
    <property type="project" value="UniProtKB-EC"/>
</dbReference>
<dbReference type="Gene3D" id="3.40.50.1820">
    <property type="entry name" value="alpha/beta hydrolase"/>
    <property type="match status" value="1"/>
</dbReference>
<dbReference type="RefSeq" id="WP_007461589.1">
    <property type="nucleotide sequence ID" value="NZ_HF570108.1"/>
</dbReference>
<keyword evidence="7" id="KW-1185">Reference proteome</keyword>
<feature type="signal peptide" evidence="4">
    <location>
        <begin position="1"/>
        <end position="31"/>
    </location>
</feature>
<evidence type="ECO:0000259" key="5">
    <source>
        <dbReference type="SMART" id="SM00458"/>
    </source>
</evidence>
<feature type="domain" description="Ricin B lectin" evidence="5">
    <location>
        <begin position="326"/>
        <end position="455"/>
    </location>
</feature>
<dbReference type="Pfam" id="PF10503">
    <property type="entry name" value="Esterase_PHB"/>
    <property type="match status" value="1"/>
</dbReference>
<feature type="chain" id="PRO_5003631904" evidence="4">
    <location>
        <begin position="32"/>
        <end position="455"/>
    </location>
</feature>
<sequence>MRTRLALLAAGLATALATMTAVVTLATPASAATLTQVSNFGTNPTNLQMHLYVPDRVAARPALLLALHYCTGSGPAVHTGFGLSSLADRYGFIVIYPSVTRSSKCWDVSSPQALRRDGGSDPVGLKSMLDYVRSRYPVDSTRIAVGGFSSGAMMTNVMLGLYPDVFSAGFSSSGVPFGCFATTNGAEWNSECSGGRITKTPQQWGDLVRNAYPGYTGARPRVQIWHGTTDTTLSYVNFGEQIKQWTNVLGVSQTPSYTDYPQTSATRTRYGGTGPTPPVEAISFQGYGHSIPFDAAQAIRFLGLDTTTNPTTPPPTTAPPTTPPPGGTAAPLRNVNAGRCLDVPSRSQTNGTQVALWDCNGGTNQQWTPTAGRQLQVYGTKCLDAEGAGTSSGTRVIIWDCNGGTNQQWNINTDGTVTGIQSGLCLAPNASGTANGSPVVLSTCNGTASQRWTRS</sequence>
<dbReference type="PANTHER" id="PTHR43037">
    <property type="entry name" value="UNNAMED PRODUCT-RELATED"/>
    <property type="match status" value="1"/>
</dbReference>
<evidence type="ECO:0000256" key="2">
    <source>
        <dbReference type="ARBA" id="ARBA00022801"/>
    </source>
</evidence>
<dbReference type="InterPro" id="IPR010126">
    <property type="entry name" value="Esterase_phb"/>
</dbReference>
<keyword evidence="1 4" id="KW-0732">Signal</keyword>
<dbReference type="EMBL" id="CAIE01000035">
    <property type="protein sequence ID" value="CCH19476.1"/>
    <property type="molecule type" value="Genomic_DNA"/>
</dbReference>
<evidence type="ECO:0000313" key="6">
    <source>
        <dbReference type="EMBL" id="CCH19476.1"/>
    </source>
</evidence>
<dbReference type="SUPFAM" id="SSF53474">
    <property type="entry name" value="alpha/beta-Hydrolases"/>
    <property type="match status" value="2"/>
</dbReference>
<dbReference type="InterPro" id="IPR029058">
    <property type="entry name" value="AB_hydrolase_fold"/>
</dbReference>
<dbReference type="Gene3D" id="2.80.10.50">
    <property type="match status" value="1"/>
</dbReference>
<name>I0L6M9_9ACTN</name>
<dbReference type="AlphaFoldDB" id="I0L6M9"/>
<evidence type="ECO:0000256" key="1">
    <source>
        <dbReference type="ARBA" id="ARBA00022729"/>
    </source>
</evidence>
<dbReference type="Pfam" id="PF00652">
    <property type="entry name" value="Ricin_B_lectin"/>
    <property type="match status" value="1"/>
</dbReference>
<dbReference type="PROSITE" id="PS50231">
    <property type="entry name" value="RICIN_B_LECTIN"/>
    <property type="match status" value="1"/>
</dbReference>
<evidence type="ECO:0000313" key="7">
    <source>
        <dbReference type="Proteomes" id="UP000003448"/>
    </source>
</evidence>
<dbReference type="InterPro" id="IPR050955">
    <property type="entry name" value="Plant_Biomass_Hydrol_Est"/>
</dbReference>
<gene>
    <name evidence="6" type="ORF">MILUP08_44351</name>
</gene>
<dbReference type="STRING" id="1150864.MILUP08_44351"/>
<dbReference type="SUPFAM" id="SSF50370">
    <property type="entry name" value="Ricin B-like lectins"/>
    <property type="match status" value="1"/>
</dbReference>
<dbReference type="Proteomes" id="UP000003448">
    <property type="component" value="Unassembled WGS sequence"/>
</dbReference>
<comment type="caution">
    <text evidence="6">The sequence shown here is derived from an EMBL/GenBank/DDBJ whole genome shotgun (WGS) entry which is preliminary data.</text>
</comment>
<accession>I0L6M9</accession>
<dbReference type="EC" id="3.1.1.73" evidence="6"/>
<feature type="compositionally biased region" description="Pro residues" evidence="3">
    <location>
        <begin position="311"/>
        <end position="326"/>
    </location>
</feature>
<protein>
    <submittedName>
        <fullName evidence="6">Esterase</fullName>
        <ecNumber evidence="6">3.1.1.73</ecNumber>
    </submittedName>
</protein>
<feature type="region of interest" description="Disordered" evidence="3">
    <location>
        <begin position="306"/>
        <end position="331"/>
    </location>
</feature>
<dbReference type="InterPro" id="IPR000772">
    <property type="entry name" value="Ricin_B_lectin"/>
</dbReference>
<proteinExistence type="predicted"/>
<reference evidence="7" key="1">
    <citation type="journal article" date="2012" name="J. Bacteriol.">
        <title>Genome Sequence of Micromonospora lupini Lupac 08, Isolated from Root Nodules of Lupinus angustifolius.</title>
        <authorList>
            <person name="Alonso-Vega P."/>
            <person name="Normand P."/>
            <person name="Bacigalupe R."/>
            <person name="Pujic P."/>
            <person name="Lajus A."/>
            <person name="Vallenet D."/>
            <person name="Carro L."/>
            <person name="Coll P."/>
            <person name="Trujillo M.E."/>
        </authorList>
    </citation>
    <scope>NUCLEOTIDE SEQUENCE [LARGE SCALE GENOMIC DNA]</scope>
    <source>
        <strain evidence="7">Lupac 08</strain>
    </source>
</reference>
<organism evidence="6 7">
    <name type="scientific">Micromonospora lupini str. Lupac 08</name>
    <dbReference type="NCBI Taxonomy" id="1150864"/>
    <lineage>
        <taxon>Bacteria</taxon>
        <taxon>Bacillati</taxon>
        <taxon>Actinomycetota</taxon>
        <taxon>Actinomycetes</taxon>
        <taxon>Micromonosporales</taxon>
        <taxon>Micromonosporaceae</taxon>
        <taxon>Micromonospora</taxon>
    </lineage>
</organism>
<evidence type="ECO:0000256" key="3">
    <source>
        <dbReference type="SAM" id="MobiDB-lite"/>
    </source>
</evidence>
<dbReference type="NCBIfam" id="TIGR01840">
    <property type="entry name" value="esterase_phb"/>
    <property type="match status" value="1"/>
</dbReference>
<dbReference type="eggNOG" id="COG5520">
    <property type="taxonomic scope" value="Bacteria"/>
</dbReference>
<dbReference type="SMART" id="SM00458">
    <property type="entry name" value="RICIN"/>
    <property type="match status" value="1"/>
</dbReference>
<dbReference type="InterPro" id="IPR035992">
    <property type="entry name" value="Ricin_B-like_lectins"/>
</dbReference>
<dbReference type="CDD" id="cd23418">
    <property type="entry name" value="beta-trefoil_Ricin_XLN-like"/>
    <property type="match status" value="1"/>
</dbReference>
<dbReference type="GO" id="GO:0005576">
    <property type="term" value="C:extracellular region"/>
    <property type="evidence" value="ECO:0007669"/>
    <property type="project" value="InterPro"/>
</dbReference>